<dbReference type="Proteomes" id="UP000640274">
    <property type="component" value="Unassembled WGS sequence"/>
</dbReference>
<dbReference type="EMBL" id="JAELUP010000008">
    <property type="protein sequence ID" value="MBJ6360429.1"/>
    <property type="molecule type" value="Genomic_DNA"/>
</dbReference>
<reference evidence="2" key="1">
    <citation type="submission" date="2020-12" db="EMBL/GenBank/DDBJ databases">
        <authorList>
            <person name="Huq M.A."/>
        </authorList>
    </citation>
    <scope>NUCLEOTIDE SEQUENCE</scope>
    <source>
        <strain evidence="2">MAHUQ-46</strain>
    </source>
</reference>
<dbReference type="InterPro" id="IPR036779">
    <property type="entry name" value="LysM_dom_sf"/>
</dbReference>
<dbReference type="PROSITE" id="PS51782">
    <property type="entry name" value="LYSM"/>
    <property type="match status" value="1"/>
</dbReference>
<gene>
    <name evidence="2" type="ORF">JFN88_03710</name>
</gene>
<accession>A0A934MPH6</accession>
<evidence type="ECO:0000313" key="3">
    <source>
        <dbReference type="Proteomes" id="UP000640274"/>
    </source>
</evidence>
<dbReference type="AlphaFoldDB" id="A0A934MPH6"/>
<keyword evidence="3" id="KW-1185">Reference proteome</keyword>
<dbReference type="SUPFAM" id="SSF54106">
    <property type="entry name" value="LysM domain"/>
    <property type="match status" value="1"/>
</dbReference>
<comment type="caution">
    <text evidence="2">The sequence shown here is derived from an EMBL/GenBank/DDBJ whole genome shotgun (WGS) entry which is preliminary data.</text>
</comment>
<organism evidence="2 3">
    <name type="scientific">Paenibacillus roseus</name>
    <dbReference type="NCBI Taxonomy" id="2798579"/>
    <lineage>
        <taxon>Bacteria</taxon>
        <taxon>Bacillati</taxon>
        <taxon>Bacillota</taxon>
        <taxon>Bacilli</taxon>
        <taxon>Bacillales</taxon>
        <taxon>Paenibacillaceae</taxon>
        <taxon>Paenibacillus</taxon>
    </lineage>
</organism>
<dbReference type="Pfam" id="PF01476">
    <property type="entry name" value="LysM"/>
    <property type="match status" value="1"/>
</dbReference>
<evidence type="ECO:0000259" key="1">
    <source>
        <dbReference type="PROSITE" id="PS51782"/>
    </source>
</evidence>
<dbReference type="RefSeq" id="WP_199017978.1">
    <property type="nucleotide sequence ID" value="NZ_JAELUP010000008.1"/>
</dbReference>
<dbReference type="InterPro" id="IPR018392">
    <property type="entry name" value="LysM"/>
</dbReference>
<name>A0A934MPH6_9BACL</name>
<protein>
    <submittedName>
        <fullName evidence="2">LysM peptidoglycan-binding domain-containing protein</fullName>
    </submittedName>
</protein>
<evidence type="ECO:0000313" key="2">
    <source>
        <dbReference type="EMBL" id="MBJ6360429.1"/>
    </source>
</evidence>
<proteinExistence type="predicted"/>
<feature type="domain" description="LysM" evidence="1">
    <location>
        <begin position="194"/>
        <end position="243"/>
    </location>
</feature>
<sequence length="249" mass="28230">MFLSSGIEQTAVAKSEDGENKEPLYRFTLSHNNGAESFDFPVLPESIEVQKKGRGQTYDILGIGEINIIQSGELAEISFEGVFPARRVHYLSINKDKWKSPSYYIQKINQWQASGHPSRLSVKTETLDFTMAVSIEQFDRREAAGEGGDIAFKLSFKEYKFYMARRVIVDTNTQGETKVSKDTPARPDERVPPKTYALKKNDSLWSVAQSQLGDGSGWKEIMELNKISYDKVTKLPIGLVLRLPERRKK</sequence>
<dbReference type="Gene3D" id="3.10.350.10">
    <property type="entry name" value="LysM domain"/>
    <property type="match status" value="1"/>
</dbReference>